<name>A0A3P5XNM7_STRCB</name>
<feature type="region of interest" description="Disordered" evidence="1">
    <location>
        <begin position="25"/>
        <end position="69"/>
    </location>
</feature>
<evidence type="ECO:0000313" key="3">
    <source>
        <dbReference type="EMBL" id="VDC42338.1"/>
    </source>
</evidence>
<feature type="chain" id="PRO_5039575103" evidence="2">
    <location>
        <begin position="21"/>
        <end position="89"/>
    </location>
</feature>
<gene>
    <name evidence="3" type="ORF">FMV2238Y02_07800</name>
</gene>
<sequence precursor="true">MTKKQFYLLLGISILCFILAVSPKPSTPKHPVERTSTAMNTNHKKQRPLKKAALDQKKPQNKTPYLPHKDGVIKPVITMTVEHVEIPLD</sequence>
<dbReference type="AlphaFoldDB" id="A0A3P5XNM7"/>
<evidence type="ECO:0000256" key="2">
    <source>
        <dbReference type="SAM" id="SignalP"/>
    </source>
</evidence>
<proteinExistence type="predicted"/>
<dbReference type="EMBL" id="UXEP01000009">
    <property type="protein sequence ID" value="VDC42338.1"/>
    <property type="molecule type" value="Genomic_DNA"/>
</dbReference>
<dbReference type="Proteomes" id="UP000280759">
    <property type="component" value="Unassembled WGS sequence"/>
</dbReference>
<accession>A0A3P5XNM7</accession>
<feature type="signal peptide" evidence="2">
    <location>
        <begin position="1"/>
        <end position="20"/>
    </location>
</feature>
<evidence type="ECO:0000313" key="4">
    <source>
        <dbReference type="Proteomes" id="UP000280759"/>
    </source>
</evidence>
<dbReference type="NCBIfam" id="NF033798">
    <property type="entry name" value="biofilm_StcA"/>
    <property type="match status" value="1"/>
</dbReference>
<reference evidence="3 4" key="1">
    <citation type="submission" date="2018-10" db="EMBL/GenBank/DDBJ databases">
        <authorList>
            <consortium name="Molecular Microbiology and Infection Unit (UMMI)"/>
            <person name="Machado M."/>
        </authorList>
    </citation>
    <scope>NUCLEOTIDE SEQUENCE [LARGE SCALE GENOMIC DNA]</scope>
    <source>
        <strain evidence="3">FMV2238.02</strain>
    </source>
</reference>
<dbReference type="RefSeq" id="WP_125074071.1">
    <property type="nucleotide sequence ID" value="NZ_CP053792.1"/>
</dbReference>
<evidence type="ECO:0000256" key="1">
    <source>
        <dbReference type="SAM" id="MobiDB-lite"/>
    </source>
</evidence>
<organism evidence="3 4">
    <name type="scientific">Streptococcus canis</name>
    <dbReference type="NCBI Taxonomy" id="1329"/>
    <lineage>
        <taxon>Bacteria</taxon>
        <taxon>Bacillati</taxon>
        <taxon>Bacillota</taxon>
        <taxon>Bacilli</taxon>
        <taxon>Lactobacillales</taxon>
        <taxon>Streptococcaceae</taxon>
        <taxon>Streptococcus</taxon>
    </lineage>
</organism>
<keyword evidence="4" id="KW-1185">Reference proteome</keyword>
<keyword evidence="2" id="KW-0732">Signal</keyword>
<protein>
    <submittedName>
        <fullName evidence="3">Uncharacterized protein</fullName>
    </submittedName>
</protein>